<dbReference type="EMBL" id="AMCK01000002">
    <property type="protein sequence ID" value="EKB46472.1"/>
    <property type="molecule type" value="Genomic_DNA"/>
</dbReference>
<accession>K1L2Y9</accession>
<protein>
    <submittedName>
        <fullName evidence="4">Membrane-bound protein lytR</fullName>
    </submittedName>
</protein>
<evidence type="ECO:0000256" key="1">
    <source>
        <dbReference type="ARBA" id="ARBA00006068"/>
    </source>
</evidence>
<comment type="caution">
    <text evidence="4">The sequence shown here is derived from an EMBL/GenBank/DDBJ whole genome shotgun (WGS) entry which is preliminary data.</text>
</comment>
<comment type="similarity">
    <text evidence="1">Belongs to the LytR/CpsA/Psr (LCP) family.</text>
</comment>
<dbReference type="Proteomes" id="UP000004738">
    <property type="component" value="Unassembled WGS sequence"/>
</dbReference>
<feature type="transmembrane region" description="Helical" evidence="2">
    <location>
        <begin position="45"/>
        <end position="69"/>
    </location>
</feature>
<dbReference type="Pfam" id="PF03816">
    <property type="entry name" value="LytR_cpsA_psr"/>
    <property type="match status" value="1"/>
</dbReference>
<dbReference type="PANTHER" id="PTHR33392">
    <property type="entry name" value="POLYISOPRENYL-TEICHOIC ACID--PEPTIDOGLYCAN TEICHOIC ACID TRANSFERASE TAGU"/>
    <property type="match status" value="1"/>
</dbReference>
<dbReference type="InterPro" id="IPR004474">
    <property type="entry name" value="LytR_CpsA_psr"/>
</dbReference>
<dbReference type="RefSeq" id="WP_008403970.1">
    <property type="nucleotide sequence ID" value="NZ_AMCK01000002.1"/>
</dbReference>
<evidence type="ECO:0000313" key="4">
    <source>
        <dbReference type="EMBL" id="EKB46472.1"/>
    </source>
</evidence>
<organism evidence="4 5">
    <name type="scientific">Solibacillus isronensis B3W22</name>
    <dbReference type="NCBI Taxonomy" id="1224748"/>
    <lineage>
        <taxon>Bacteria</taxon>
        <taxon>Bacillati</taxon>
        <taxon>Bacillota</taxon>
        <taxon>Bacilli</taxon>
        <taxon>Bacillales</taxon>
        <taxon>Caryophanaceae</taxon>
        <taxon>Solibacillus</taxon>
    </lineage>
</organism>
<keyword evidence="5" id="KW-1185">Reference proteome</keyword>
<dbReference type="InterPro" id="IPR050922">
    <property type="entry name" value="LytR/CpsA/Psr_CW_biosynth"/>
</dbReference>
<name>K1L2Y9_9BACL</name>
<dbReference type="PATRIC" id="fig|1224748.3.peg.682"/>
<sequence>MEDNRFRGKFNDRSDQELNFTKEDRTEVIEKIHSLQKSKIQKKSLILPIKIIPVTTALLIVGLCLFLFLPSMLPATINKEISSISVNKETNPTVAGTTGIEEAKVLTTLITVKSEEMDDRIYLNLLLSYSTDKKMVKVVSIPYDTYVPVAEKDEGTVLNDKLLFAYNHGGAKNVRTIVSNLFDIPIDYHAVIELRSFSSLIDSIGGVEYGLQDDITVRGITQAVLEFKKGANHLNGEGIVALMMAATEPNNLDEGNLLKLMEAVIDKAENQTSSNKLKESLANSLSDIQLLDKDIRAIKQISLRGGMIDDAITISNTEGKHIYRFDDEFLNAVSKELTTFK</sequence>
<dbReference type="AlphaFoldDB" id="K1L2Y9"/>
<keyword evidence="2" id="KW-1133">Transmembrane helix</keyword>
<reference evidence="4 5" key="1">
    <citation type="journal article" date="2012" name="J. Bacteriol.">
        <title>Draft Genome Sequence of Bacillus isronensis Strain B3W22, Isolated from the Upper Atmosphere.</title>
        <authorList>
            <person name="Shivaji S."/>
            <person name="Ara S."/>
            <person name="Singh S.K."/>
            <person name="Bandi S."/>
            <person name="Singh A."/>
            <person name="Pinnaka A.K."/>
        </authorList>
    </citation>
    <scope>NUCLEOTIDE SEQUENCE [LARGE SCALE GENOMIC DNA]</scope>
    <source>
        <strain evidence="4 5">B3W22</strain>
    </source>
</reference>
<dbReference type="PANTHER" id="PTHR33392:SF6">
    <property type="entry name" value="POLYISOPRENYL-TEICHOIC ACID--PEPTIDOGLYCAN TEICHOIC ACID TRANSFERASE TAGU"/>
    <property type="match status" value="1"/>
</dbReference>
<dbReference type="NCBIfam" id="TIGR00350">
    <property type="entry name" value="lytR_cpsA_psr"/>
    <property type="match status" value="1"/>
</dbReference>
<proteinExistence type="inferred from homology"/>
<keyword evidence="2" id="KW-0812">Transmembrane</keyword>
<evidence type="ECO:0000259" key="3">
    <source>
        <dbReference type="Pfam" id="PF03816"/>
    </source>
</evidence>
<feature type="domain" description="Cell envelope-related transcriptional attenuator" evidence="3">
    <location>
        <begin position="125"/>
        <end position="243"/>
    </location>
</feature>
<gene>
    <name evidence="4" type="primary">lytR_2</name>
    <name evidence="4" type="ORF">B857_00682</name>
</gene>
<evidence type="ECO:0000256" key="2">
    <source>
        <dbReference type="SAM" id="Phobius"/>
    </source>
</evidence>
<evidence type="ECO:0000313" key="5">
    <source>
        <dbReference type="Proteomes" id="UP000004738"/>
    </source>
</evidence>
<keyword evidence="2" id="KW-0472">Membrane</keyword>
<dbReference type="Gene3D" id="3.40.630.190">
    <property type="entry name" value="LCP protein"/>
    <property type="match status" value="1"/>
</dbReference>